<comment type="catalytic activity">
    <reaction evidence="12">
        <text>L-isoleucine + 2-oxoglutarate = (S)-3-methyl-2-oxopentanoate + L-glutamate</text>
        <dbReference type="Rhea" id="RHEA:24801"/>
        <dbReference type="ChEBI" id="CHEBI:16810"/>
        <dbReference type="ChEBI" id="CHEBI:29985"/>
        <dbReference type="ChEBI" id="CHEBI:35146"/>
        <dbReference type="ChEBI" id="CHEBI:58045"/>
        <dbReference type="EC" id="2.6.1.42"/>
    </reaction>
</comment>
<comment type="pathway">
    <text evidence="5">Amino-acid biosynthesis; L-leucine biosynthesis; L-leucine from 3-methyl-2-oxobutanoate: step 4/4.</text>
</comment>
<evidence type="ECO:0000256" key="6">
    <source>
        <dbReference type="ARBA" id="ARBA00009320"/>
    </source>
</evidence>
<evidence type="ECO:0000256" key="3">
    <source>
        <dbReference type="ARBA" id="ARBA00004824"/>
    </source>
</evidence>
<dbReference type="InterPro" id="IPR036038">
    <property type="entry name" value="Aminotransferase-like"/>
</dbReference>
<dbReference type="PANTHER" id="PTHR42743:SF11">
    <property type="entry name" value="AMINODEOXYCHORISMATE LYASE"/>
    <property type="match status" value="1"/>
</dbReference>
<evidence type="ECO:0000256" key="1">
    <source>
        <dbReference type="ARBA" id="ARBA00001933"/>
    </source>
</evidence>
<name>A0A418WCN9_9PROT</name>
<evidence type="ECO:0000256" key="7">
    <source>
        <dbReference type="ARBA" id="ARBA00013053"/>
    </source>
</evidence>
<dbReference type="GO" id="GO:0009082">
    <property type="term" value="P:branched-chain amino acid biosynthetic process"/>
    <property type="evidence" value="ECO:0007669"/>
    <property type="project" value="UniProtKB-KW"/>
</dbReference>
<comment type="catalytic activity">
    <reaction evidence="11">
        <text>L-valine + 2-oxoglutarate = 3-methyl-2-oxobutanoate + L-glutamate</text>
        <dbReference type="Rhea" id="RHEA:24813"/>
        <dbReference type="ChEBI" id="CHEBI:11851"/>
        <dbReference type="ChEBI" id="CHEBI:16810"/>
        <dbReference type="ChEBI" id="CHEBI:29985"/>
        <dbReference type="ChEBI" id="CHEBI:57762"/>
        <dbReference type="EC" id="2.6.1.42"/>
    </reaction>
</comment>
<keyword evidence="10" id="KW-0028">Amino-acid biosynthesis</keyword>
<dbReference type="RefSeq" id="WP_119778376.1">
    <property type="nucleotide sequence ID" value="NZ_QYUK01000011.1"/>
</dbReference>
<comment type="cofactor">
    <cofactor evidence="1">
        <name>pyridoxal 5'-phosphate</name>
        <dbReference type="ChEBI" id="CHEBI:597326"/>
    </cofactor>
</comment>
<comment type="caution">
    <text evidence="14">The sequence shown here is derived from an EMBL/GenBank/DDBJ whole genome shotgun (WGS) entry which is preliminary data.</text>
</comment>
<dbReference type="EC" id="2.6.1.42" evidence="7"/>
<reference evidence="14 15" key="1">
    <citation type="submission" date="2018-09" db="EMBL/GenBank/DDBJ databases">
        <authorList>
            <person name="Zhu H."/>
        </authorList>
    </citation>
    <scope>NUCLEOTIDE SEQUENCE [LARGE SCALE GENOMIC DNA]</scope>
    <source>
        <strain evidence="14 15">K1W22B-8</strain>
    </source>
</reference>
<keyword evidence="14" id="KW-0808">Transferase</keyword>
<evidence type="ECO:0000313" key="14">
    <source>
        <dbReference type="EMBL" id="RJF87739.1"/>
    </source>
</evidence>
<evidence type="ECO:0000256" key="4">
    <source>
        <dbReference type="ARBA" id="ARBA00004931"/>
    </source>
</evidence>
<dbReference type="Pfam" id="PF01063">
    <property type="entry name" value="Aminotran_4"/>
    <property type="match status" value="1"/>
</dbReference>
<comment type="function">
    <text evidence="2">Acts on leucine, isoleucine and valine.</text>
</comment>
<evidence type="ECO:0000256" key="12">
    <source>
        <dbReference type="ARBA" id="ARBA00048798"/>
    </source>
</evidence>
<dbReference type="AlphaFoldDB" id="A0A418WCN9"/>
<dbReference type="FunFam" id="3.20.10.10:FF:000002">
    <property type="entry name" value="D-alanine aminotransferase"/>
    <property type="match status" value="1"/>
</dbReference>
<dbReference type="GO" id="GO:0008652">
    <property type="term" value="P:amino acid biosynthetic process"/>
    <property type="evidence" value="ECO:0007669"/>
    <property type="project" value="UniProtKB-ARBA"/>
</dbReference>
<dbReference type="InterPro" id="IPR043131">
    <property type="entry name" value="BCAT-like_N"/>
</dbReference>
<comment type="catalytic activity">
    <reaction evidence="13">
        <text>L-leucine + 2-oxoglutarate = 4-methyl-2-oxopentanoate + L-glutamate</text>
        <dbReference type="Rhea" id="RHEA:18321"/>
        <dbReference type="ChEBI" id="CHEBI:16810"/>
        <dbReference type="ChEBI" id="CHEBI:17865"/>
        <dbReference type="ChEBI" id="CHEBI:29985"/>
        <dbReference type="ChEBI" id="CHEBI:57427"/>
        <dbReference type="EC" id="2.6.1.42"/>
    </reaction>
</comment>
<dbReference type="InterPro" id="IPR050571">
    <property type="entry name" value="Class-IV_PLP-Dep_Aminotrnsfr"/>
</dbReference>
<evidence type="ECO:0000256" key="9">
    <source>
        <dbReference type="ARBA" id="ARBA00022898"/>
    </source>
</evidence>
<evidence type="ECO:0000256" key="13">
    <source>
        <dbReference type="ARBA" id="ARBA00049229"/>
    </source>
</evidence>
<proteinExistence type="inferred from homology"/>
<dbReference type="GO" id="GO:0004084">
    <property type="term" value="F:branched-chain-amino-acid transaminase activity"/>
    <property type="evidence" value="ECO:0007669"/>
    <property type="project" value="UniProtKB-EC"/>
</dbReference>
<dbReference type="Gene3D" id="3.20.10.10">
    <property type="entry name" value="D-amino Acid Aminotransferase, subunit A, domain 2"/>
    <property type="match status" value="1"/>
</dbReference>
<dbReference type="EMBL" id="QYUK01000011">
    <property type="protein sequence ID" value="RJF87739.1"/>
    <property type="molecule type" value="Genomic_DNA"/>
</dbReference>
<keyword evidence="10" id="KW-0100">Branched-chain amino acid biosynthesis</keyword>
<dbReference type="InterPro" id="IPR043132">
    <property type="entry name" value="BCAT-like_C"/>
</dbReference>
<dbReference type="PANTHER" id="PTHR42743">
    <property type="entry name" value="AMINO-ACID AMINOTRANSFERASE"/>
    <property type="match status" value="1"/>
</dbReference>
<protein>
    <recommendedName>
        <fullName evidence="8">Probable branched-chain-amino-acid aminotransferase</fullName>
        <ecNumber evidence="7">2.6.1.42</ecNumber>
    </recommendedName>
</protein>
<organism evidence="14 15">
    <name type="scientific">Oleomonas cavernae</name>
    <dbReference type="NCBI Taxonomy" id="2320859"/>
    <lineage>
        <taxon>Bacteria</taxon>
        <taxon>Pseudomonadati</taxon>
        <taxon>Pseudomonadota</taxon>
        <taxon>Alphaproteobacteria</taxon>
        <taxon>Acetobacterales</taxon>
        <taxon>Acetobacteraceae</taxon>
        <taxon>Oleomonas</taxon>
    </lineage>
</organism>
<dbReference type="SUPFAM" id="SSF56752">
    <property type="entry name" value="D-aminoacid aminotransferase-like PLP-dependent enzymes"/>
    <property type="match status" value="1"/>
</dbReference>
<keyword evidence="9" id="KW-0663">Pyridoxal phosphate</keyword>
<dbReference type="Proteomes" id="UP000284605">
    <property type="component" value="Unassembled WGS sequence"/>
</dbReference>
<accession>A0A418WCN9</accession>
<comment type="similarity">
    <text evidence="6">Belongs to the class-IV pyridoxal-phosphate-dependent aminotransferase family.</text>
</comment>
<evidence type="ECO:0000256" key="10">
    <source>
        <dbReference type="ARBA" id="ARBA00023304"/>
    </source>
</evidence>
<comment type="pathway">
    <text evidence="4">Amino-acid biosynthesis; L-valine biosynthesis; L-valine from pyruvate: step 4/4.</text>
</comment>
<evidence type="ECO:0000256" key="11">
    <source>
        <dbReference type="ARBA" id="ARBA00048212"/>
    </source>
</evidence>
<gene>
    <name evidence="14" type="ORF">D3874_12485</name>
</gene>
<keyword evidence="15" id="KW-1185">Reference proteome</keyword>
<evidence type="ECO:0000256" key="2">
    <source>
        <dbReference type="ARBA" id="ARBA00003109"/>
    </source>
</evidence>
<sequence>MSIGSQSYADDPRNASVLVHVNGRLVPRAEAMVSVFDAGFVLGDGVWEGFRLIRGRVAFMERHLDRLFSGARAIDLHIGRSREELAAALYETILANSMIDGVHIRLMVTRGLKKTPNQDPRMTVGPATLVIVAEWKEPSPALFERGLHLASVPIRCTPADMFDMRLNSHSRLNLIIALNHAIKAGADEALMLDPNGFVSSCNATNFFMVKKGRISTSKGLYCFNGITREHVIDLARANNLPLDERDFTLSEVADADEAFVTGTFGGVTPATRFDAHPIGTGRPGPVTEALSTFYKRLRDAQGAK</sequence>
<evidence type="ECO:0000313" key="15">
    <source>
        <dbReference type="Proteomes" id="UP000284605"/>
    </source>
</evidence>
<dbReference type="OrthoDB" id="9805628at2"/>
<dbReference type="InterPro" id="IPR001544">
    <property type="entry name" value="Aminotrans_IV"/>
</dbReference>
<evidence type="ECO:0000256" key="8">
    <source>
        <dbReference type="ARBA" id="ARBA00014472"/>
    </source>
</evidence>
<dbReference type="Gene3D" id="3.30.470.10">
    <property type="match status" value="1"/>
</dbReference>
<keyword evidence="14" id="KW-0032">Aminotransferase</keyword>
<evidence type="ECO:0000256" key="5">
    <source>
        <dbReference type="ARBA" id="ARBA00005072"/>
    </source>
</evidence>
<comment type="pathway">
    <text evidence="3">Amino-acid biosynthesis; L-isoleucine biosynthesis; L-isoleucine from 2-oxobutanoate: step 4/4.</text>
</comment>